<dbReference type="SUPFAM" id="SSF52402">
    <property type="entry name" value="Adenine nucleotide alpha hydrolases-like"/>
    <property type="match status" value="1"/>
</dbReference>
<dbReference type="EMBL" id="CP113432">
    <property type="protein sequence ID" value="WAI51737.1"/>
    <property type="molecule type" value="Genomic_DNA"/>
</dbReference>
<evidence type="ECO:0000256" key="2">
    <source>
        <dbReference type="ARBA" id="ARBA00022982"/>
    </source>
</evidence>
<accession>A0ABY7A3E9</accession>
<sequence length="306" mass="30870">MSEAVALGQALAAMAEASVVGGLLGQDVGESAERLAQYALARVVVIDDPRLGDCTCEPLVVAAAKIVEATAPDVVLVPHNSSSAEWAVRLAARLGAGLLSNCSAIVFAQGEVSATRAVCGGAVQAQWSLQAPLKVLTLAPGAHAEPAQAGQAAIETLALGPLDNPVELLEVIAEATGAGPSLRTARVVVSGGIGIGSAENWSTIEDTAKSIGGAVGATRAAVEMGWAPSSMQVGFSGLKVNAEVYIAAGISGAIHHLAGIARVRNVIAINSDPEANIFSVSRYGVVGDANEVLPAFSARLNELKSK</sequence>
<dbReference type="InterPro" id="IPR014729">
    <property type="entry name" value="Rossmann-like_a/b/a_fold"/>
</dbReference>
<evidence type="ECO:0000256" key="1">
    <source>
        <dbReference type="ARBA" id="ARBA00005817"/>
    </source>
</evidence>
<dbReference type="SMART" id="SM00893">
    <property type="entry name" value="ETF"/>
    <property type="match status" value="1"/>
</dbReference>
<dbReference type="Pfam" id="PF01012">
    <property type="entry name" value="ETF"/>
    <property type="match status" value="1"/>
</dbReference>
<dbReference type="SUPFAM" id="SSF52467">
    <property type="entry name" value="DHS-like NAD/FAD-binding domain"/>
    <property type="match status" value="1"/>
</dbReference>
<protein>
    <submittedName>
        <fullName evidence="4">Electron transfer flavoprotein subunit alpha/FixB family protein</fullName>
    </submittedName>
</protein>
<dbReference type="Gene3D" id="3.40.50.620">
    <property type="entry name" value="HUPs"/>
    <property type="match status" value="1"/>
</dbReference>
<dbReference type="InterPro" id="IPR029035">
    <property type="entry name" value="DHS-like_NAD/FAD-binding_dom"/>
</dbReference>
<feature type="domain" description="Electron transfer flavoprotein alpha/beta-subunit N-terminal" evidence="3">
    <location>
        <begin position="2"/>
        <end position="175"/>
    </location>
</feature>
<dbReference type="Gene3D" id="3.40.50.1220">
    <property type="entry name" value="TPP-binding domain"/>
    <property type="match status" value="1"/>
</dbReference>
<reference evidence="4" key="1">
    <citation type="submission" date="2022-11" db="EMBL/GenBank/DDBJ databases">
        <title>Pseudomonas triclosanedens sp. nov., a triclosan degrader isolated from activated sludge.</title>
        <authorList>
            <person name="Yin Y."/>
            <person name="Lu Z."/>
        </authorList>
    </citation>
    <scope>NUCLEOTIDE SEQUENCE</scope>
    <source>
        <strain evidence="4">ZM23</strain>
    </source>
</reference>
<organism evidence="4 5">
    <name type="scientific">Pseudomonas triclosanedens</name>
    <dbReference type="NCBI Taxonomy" id="2961893"/>
    <lineage>
        <taxon>Bacteria</taxon>
        <taxon>Pseudomonadati</taxon>
        <taxon>Pseudomonadota</taxon>
        <taxon>Gammaproteobacteria</taxon>
        <taxon>Pseudomonadales</taxon>
        <taxon>Pseudomonadaceae</taxon>
        <taxon>Pseudomonas</taxon>
    </lineage>
</organism>
<keyword evidence="5" id="KW-1185">Reference proteome</keyword>
<dbReference type="InterPro" id="IPR014731">
    <property type="entry name" value="ETF_asu_C"/>
</dbReference>
<evidence type="ECO:0000313" key="4">
    <source>
        <dbReference type="EMBL" id="WAI51737.1"/>
    </source>
</evidence>
<dbReference type="PANTHER" id="PTHR43153:SF1">
    <property type="entry name" value="ELECTRON TRANSFER FLAVOPROTEIN SUBUNIT ALPHA, MITOCHONDRIAL"/>
    <property type="match status" value="1"/>
</dbReference>
<dbReference type="InterPro" id="IPR001308">
    <property type="entry name" value="ETF_a/FixB"/>
</dbReference>
<evidence type="ECO:0000259" key="3">
    <source>
        <dbReference type="SMART" id="SM00893"/>
    </source>
</evidence>
<keyword evidence="2" id="KW-0249">Electron transport</keyword>
<dbReference type="RefSeq" id="WP_254472181.1">
    <property type="nucleotide sequence ID" value="NZ_CP113432.1"/>
</dbReference>
<keyword evidence="2" id="KW-0813">Transport</keyword>
<proteinExistence type="inferred from homology"/>
<dbReference type="Pfam" id="PF00766">
    <property type="entry name" value="ETF_alpha"/>
    <property type="match status" value="1"/>
</dbReference>
<evidence type="ECO:0000313" key="5">
    <source>
        <dbReference type="Proteomes" id="UP001163624"/>
    </source>
</evidence>
<dbReference type="PANTHER" id="PTHR43153">
    <property type="entry name" value="ELECTRON TRANSFER FLAVOPROTEIN ALPHA"/>
    <property type="match status" value="1"/>
</dbReference>
<dbReference type="PIRSF" id="PIRSF000089">
    <property type="entry name" value="Electra_flavoP_a"/>
    <property type="match status" value="1"/>
</dbReference>
<gene>
    <name evidence="4" type="ORF">OU419_10960</name>
</gene>
<dbReference type="InterPro" id="IPR014730">
    <property type="entry name" value="ETF_a/b_N"/>
</dbReference>
<comment type="similarity">
    <text evidence="1">Belongs to the ETF alpha-subunit/FixB family.</text>
</comment>
<dbReference type="Proteomes" id="UP001163624">
    <property type="component" value="Chromosome"/>
</dbReference>
<name>A0ABY7A3E9_9PSED</name>